<reference evidence="4 5" key="1">
    <citation type="submission" date="2020-12" db="EMBL/GenBank/DDBJ databases">
        <title>Bacterial novel species Pedobacter sp. SD-b isolated from soil.</title>
        <authorList>
            <person name="Jung H.-Y."/>
        </authorList>
    </citation>
    <scope>NUCLEOTIDE SEQUENCE [LARGE SCALE GENOMIC DNA]</scope>
    <source>
        <strain evidence="4 5">SD-b</strain>
    </source>
</reference>
<proteinExistence type="predicted"/>
<dbReference type="SUPFAM" id="SSF48208">
    <property type="entry name" value="Six-hairpin glycosidases"/>
    <property type="match status" value="1"/>
</dbReference>
<keyword evidence="5" id="KW-1185">Reference proteome</keyword>
<evidence type="ECO:0000256" key="1">
    <source>
        <dbReference type="SAM" id="SignalP"/>
    </source>
</evidence>
<dbReference type="Proteomes" id="UP000660024">
    <property type="component" value="Unassembled WGS sequence"/>
</dbReference>
<comment type="caution">
    <text evidence="4">The sequence shown here is derived from an EMBL/GenBank/DDBJ whole genome shotgun (WGS) entry which is preliminary data.</text>
</comment>
<dbReference type="PANTHER" id="PTHR34987">
    <property type="entry name" value="C, PUTATIVE (AFU_ORTHOLOGUE AFUA_3G02880)-RELATED"/>
    <property type="match status" value="1"/>
</dbReference>
<feature type="chain" id="PRO_5046896292" evidence="1">
    <location>
        <begin position="25"/>
        <end position="779"/>
    </location>
</feature>
<dbReference type="EMBL" id="JAEHFY010000004">
    <property type="protein sequence ID" value="MBK0382096.1"/>
    <property type="molecule type" value="Genomic_DNA"/>
</dbReference>
<dbReference type="Gene3D" id="2.60.120.260">
    <property type="entry name" value="Galactose-binding domain-like"/>
    <property type="match status" value="1"/>
</dbReference>
<keyword evidence="1" id="KW-0732">Signal</keyword>
<dbReference type="SUPFAM" id="SSF49785">
    <property type="entry name" value="Galactose-binding domain-like"/>
    <property type="match status" value="1"/>
</dbReference>
<dbReference type="InterPro" id="IPR008979">
    <property type="entry name" value="Galactose-bd-like_sf"/>
</dbReference>
<evidence type="ECO:0000259" key="2">
    <source>
        <dbReference type="Pfam" id="PF17389"/>
    </source>
</evidence>
<dbReference type="InterPro" id="IPR035398">
    <property type="entry name" value="Bac_rhamnosid_C"/>
</dbReference>
<dbReference type="PANTHER" id="PTHR34987:SF6">
    <property type="entry name" value="ALPHA-L-RHAMNOSIDASE SIX-HAIRPIN GLYCOSIDASE DOMAIN-CONTAINING PROTEIN"/>
    <property type="match status" value="1"/>
</dbReference>
<dbReference type="Pfam" id="PF17389">
    <property type="entry name" value="Bac_rhamnosid6H"/>
    <property type="match status" value="1"/>
</dbReference>
<evidence type="ECO:0000313" key="5">
    <source>
        <dbReference type="Proteomes" id="UP000660024"/>
    </source>
</evidence>
<keyword evidence="4" id="KW-0378">Hydrolase</keyword>
<sequence>MKFKHFQYIFFLIFLLGATQIVEAQPAIKTNWKANWITYEKTNTKKNSWTIYRKSFILDEKPKNSALADIATDSKYWLYINNKLVVFEGELKRGPTPKDTYYDEVEIGKYLQKGKNTIAILVWFWGQDGFCHKDSGKSGLLFEADLGNQFLMSDTTWKVAEHTAFGASKAPFPNYRLPEFNIHFDAKTDIPNWYQTDFDDTKLENATLAGKAGVAPWNQLWKRPIPLWKDSGIIPYENNNSWPLESTGDSIAMKLPKNITVTPYLKIDAPAGLLIDIRTDNYKGGSEYNVRTEYVTKAGVQEFETPGYMNGHVVYYHIPKGVKILDLQYRETRYNSEYVGYFNSDNKDLNTLWEKSLNTMNVNLRDAIQDPDRERAQWWGDAVIILGEIFYSADSNGVKAIQKAISNLVEWQKKDSVLFSPVPSGKWDKELPAQMLASVGKYGFYKYFEYTNDSTLVKYVYPHVRDYMSLWKMDENNLVIHRKGGWDWQDWGDKIDAPLLENAWYYMALDGAAGMADVAGFPSEAAAYRKKMALLKAAFNKSFWQGQYYKSDDYTFTMDDRGNGLAVVAGLADEKQWKAMRPILDTTFNSGPYLEKYVLEAYFKMNNAEAGTARMLKRYDAMIKSPITTLWEGWQIGSGTYGGGTYNHGWSGGPLTLMSQYITGLTPDGPGYQNINVFPEPGNLKQAKMGTETVAGYMKTAFEKDENQFQLFLELPKDKNVRLGIPKFKHPYKKIKLNGKTIWKKGKAIKNQEAVFEYESENYIVFDAPSGNLTVQAKF</sequence>
<protein>
    <submittedName>
        <fullName evidence="4">Glycoside hydrolase</fullName>
    </submittedName>
</protein>
<dbReference type="Pfam" id="PF17390">
    <property type="entry name" value="Bac_rhamnosid_C"/>
    <property type="match status" value="1"/>
</dbReference>
<accession>A0ABS1BGU6</accession>
<feature type="domain" description="Alpha-L-rhamnosidase C-terminal" evidence="3">
    <location>
        <begin position="664"/>
        <end position="733"/>
    </location>
</feature>
<feature type="signal peptide" evidence="1">
    <location>
        <begin position="1"/>
        <end position="24"/>
    </location>
</feature>
<dbReference type="RefSeq" id="WP_200584873.1">
    <property type="nucleotide sequence ID" value="NZ_JAEHFY010000004.1"/>
</dbReference>
<organism evidence="4 5">
    <name type="scientific">Pedobacter segetis</name>
    <dbReference type="NCBI Taxonomy" id="2793069"/>
    <lineage>
        <taxon>Bacteria</taxon>
        <taxon>Pseudomonadati</taxon>
        <taxon>Bacteroidota</taxon>
        <taxon>Sphingobacteriia</taxon>
        <taxon>Sphingobacteriales</taxon>
        <taxon>Sphingobacteriaceae</taxon>
        <taxon>Pedobacter</taxon>
    </lineage>
</organism>
<dbReference type="InterPro" id="IPR008928">
    <property type="entry name" value="6-hairpin_glycosidase_sf"/>
</dbReference>
<name>A0ABS1BGU6_9SPHI</name>
<dbReference type="Gene3D" id="1.50.10.10">
    <property type="match status" value="1"/>
</dbReference>
<evidence type="ECO:0000259" key="3">
    <source>
        <dbReference type="Pfam" id="PF17390"/>
    </source>
</evidence>
<gene>
    <name evidence="4" type="ORF">I5M32_03910</name>
</gene>
<dbReference type="Gene3D" id="2.60.420.10">
    <property type="entry name" value="Maltose phosphorylase, domain 3"/>
    <property type="match status" value="1"/>
</dbReference>
<dbReference type="InterPro" id="IPR035396">
    <property type="entry name" value="Bac_rhamnosid6H"/>
</dbReference>
<dbReference type="InterPro" id="IPR012341">
    <property type="entry name" value="6hp_glycosidase-like_sf"/>
</dbReference>
<feature type="domain" description="Alpha-L-rhamnosidase six-hairpin glycosidase" evidence="2">
    <location>
        <begin position="339"/>
        <end position="662"/>
    </location>
</feature>
<evidence type="ECO:0000313" key="4">
    <source>
        <dbReference type="EMBL" id="MBK0382096.1"/>
    </source>
</evidence>
<dbReference type="GO" id="GO:0016787">
    <property type="term" value="F:hydrolase activity"/>
    <property type="evidence" value="ECO:0007669"/>
    <property type="project" value="UniProtKB-KW"/>
</dbReference>